<dbReference type="GO" id="GO:0052689">
    <property type="term" value="F:carboxylic ester hydrolase activity"/>
    <property type="evidence" value="ECO:0007669"/>
    <property type="project" value="UniProtKB-KW"/>
</dbReference>
<reference evidence="7 10" key="2">
    <citation type="submission" date="2024-06" db="EMBL/GenBank/DDBJ databases">
        <title>Sequencing the genomes of 1000 actinobacteria strains.</title>
        <authorList>
            <person name="Klenk H.-P."/>
        </authorList>
    </citation>
    <scope>NUCLEOTIDE SEQUENCE [LARGE SCALE GENOMIC DNA]</scope>
    <source>
        <strain evidence="7 10">DSM 44265</strain>
    </source>
</reference>
<evidence type="ECO:0000256" key="6">
    <source>
        <dbReference type="SAM" id="SignalP"/>
    </source>
</evidence>
<dbReference type="Proteomes" id="UP001549139">
    <property type="component" value="Unassembled WGS sequence"/>
</dbReference>
<evidence type="ECO:0000256" key="5">
    <source>
        <dbReference type="SAM" id="MobiDB-lite"/>
    </source>
</evidence>
<dbReference type="EMBL" id="JBEPNZ010000002">
    <property type="protein sequence ID" value="MET3945288.1"/>
    <property type="molecule type" value="Genomic_DNA"/>
</dbReference>
<feature type="region of interest" description="Disordered" evidence="5">
    <location>
        <begin position="609"/>
        <end position="630"/>
    </location>
</feature>
<keyword evidence="6" id="KW-0732">Signal</keyword>
<keyword evidence="2" id="KW-0719">Serine esterase</keyword>
<dbReference type="SUPFAM" id="SSF53474">
    <property type="entry name" value="alpha/beta-Hydrolases"/>
    <property type="match status" value="1"/>
</dbReference>
<feature type="compositionally biased region" description="Polar residues" evidence="5">
    <location>
        <begin position="312"/>
        <end position="327"/>
    </location>
</feature>
<feature type="compositionally biased region" description="Polar residues" evidence="5">
    <location>
        <begin position="132"/>
        <end position="169"/>
    </location>
</feature>
<feature type="compositionally biased region" description="Low complexity" evidence="5">
    <location>
        <begin position="107"/>
        <end position="119"/>
    </location>
</feature>
<evidence type="ECO:0000256" key="1">
    <source>
        <dbReference type="ARBA" id="ARBA00007534"/>
    </source>
</evidence>
<protein>
    <submittedName>
        <fullName evidence="8">Cutinase family protein</fullName>
    </submittedName>
</protein>
<feature type="region of interest" description="Disordered" evidence="5">
    <location>
        <begin position="307"/>
        <end position="327"/>
    </location>
</feature>
<evidence type="ECO:0000256" key="4">
    <source>
        <dbReference type="ARBA" id="ARBA00023157"/>
    </source>
</evidence>
<dbReference type="PANTHER" id="PTHR33630:SF9">
    <property type="entry name" value="CUTINASE 4"/>
    <property type="match status" value="1"/>
</dbReference>
<evidence type="ECO:0000313" key="9">
    <source>
        <dbReference type="Proteomes" id="UP000554284"/>
    </source>
</evidence>
<dbReference type="EMBL" id="JAAXPF010000013">
    <property type="protein sequence ID" value="NKY69584.1"/>
    <property type="molecule type" value="Genomic_DNA"/>
</dbReference>
<organism evidence="8 9">
    <name type="scientific">Corynebacterium mucifaciens</name>
    <dbReference type="NCBI Taxonomy" id="57171"/>
    <lineage>
        <taxon>Bacteria</taxon>
        <taxon>Bacillati</taxon>
        <taxon>Actinomycetota</taxon>
        <taxon>Actinomycetes</taxon>
        <taxon>Mycobacteriales</taxon>
        <taxon>Corynebacteriaceae</taxon>
        <taxon>Corynebacterium</taxon>
    </lineage>
</organism>
<feature type="signal peptide" evidence="6">
    <location>
        <begin position="1"/>
        <end position="25"/>
    </location>
</feature>
<evidence type="ECO:0000313" key="10">
    <source>
        <dbReference type="Proteomes" id="UP001549139"/>
    </source>
</evidence>
<sequence>MATNRQIGRAVAAMTAIAASGCAWAAFAGPALAQTPEDGAQGDDHCAALHLVLVNGTFDTSAQQDSRVDHGFGAQIAGPAMEEANDAPVSDPSAGISLEDAQGQLAGAGTTSTAPTAVGEPTGTEVVGNIDDLQSQLWGDSGKTTAGTPTSKTNSAWGSTTSAASVPSGTATQTQSSSPESSGTPTSKTNSAWEKQSGPTEVDGKHGIKIARTYITYAAAAGGAFIPGLPTSESVSYDDSMREGAINTAAVLKEIADECPNTKILLAGHSQGAQVVSLVAREVGNGVIDFDPSRIAGVALFSDPTREAGSPTMVSGDSSPQPVPGTSGQNVAQLGSFNSRDAAELDGGGMGVDTSGGKDFGELSGRTASWCVPGDLVCDLPISGPLNELVISVATQLNLSDPEKSLQAVADTLNPAVIMGGVEDIKGDEFSYGTNGFSASGEQAREDTSLIGSIASTGVKQAVQNNAEGEIVSDLGESVIQGVNKIGGMALGTGIAILKEAVTPANLAQVAMAGVAGPEAALGVAATKLTDASLKVLTPETAVGMADEVFKNVEILGISGEGLAQVAVEAAGHGAAHNSYGTRPVTEDGRTPIEATIDWAVAASSDITGDTVPTRETAHPEDTSNINQSSTFNTELSTKALSEVQAWRAQGGA</sequence>
<feature type="region of interest" description="Disordered" evidence="5">
    <location>
        <begin position="104"/>
        <end position="204"/>
    </location>
</feature>
<evidence type="ECO:0000256" key="3">
    <source>
        <dbReference type="ARBA" id="ARBA00022801"/>
    </source>
</evidence>
<evidence type="ECO:0000313" key="8">
    <source>
        <dbReference type="EMBL" id="NKY69584.1"/>
    </source>
</evidence>
<proteinExistence type="inferred from homology"/>
<keyword evidence="3" id="KW-0378">Hydrolase</keyword>
<dbReference type="PANTHER" id="PTHR33630">
    <property type="entry name" value="CUTINASE RV1984C-RELATED-RELATED"/>
    <property type="match status" value="1"/>
</dbReference>
<dbReference type="InterPro" id="IPR000675">
    <property type="entry name" value="Cutinase/axe"/>
</dbReference>
<feature type="compositionally biased region" description="Polar residues" evidence="5">
    <location>
        <begin position="190"/>
        <end position="199"/>
    </location>
</feature>
<dbReference type="RefSeq" id="WP_168685986.1">
    <property type="nucleotide sequence ID" value="NZ_JAAXPF010000013.1"/>
</dbReference>
<reference evidence="8 9" key="1">
    <citation type="submission" date="2020-04" db="EMBL/GenBank/DDBJ databases">
        <title>MicrobeNet Type strains.</title>
        <authorList>
            <person name="Nicholson A.C."/>
        </authorList>
    </citation>
    <scope>NUCLEOTIDE SEQUENCE [LARGE SCALE GENOMIC DNA]</scope>
    <source>
        <strain evidence="8 9">ATCC 700355</strain>
    </source>
</reference>
<dbReference type="SMART" id="SM01110">
    <property type="entry name" value="Cutinase"/>
    <property type="match status" value="1"/>
</dbReference>
<comment type="similarity">
    <text evidence="1">Belongs to the cutinase family.</text>
</comment>
<accession>A0A7X6RFT2</accession>
<evidence type="ECO:0000313" key="7">
    <source>
        <dbReference type="EMBL" id="MET3945288.1"/>
    </source>
</evidence>
<name>A0A7X6RFT2_9CORY</name>
<keyword evidence="4" id="KW-1015">Disulfide bond</keyword>
<dbReference type="Proteomes" id="UP000554284">
    <property type="component" value="Unassembled WGS sequence"/>
</dbReference>
<feature type="chain" id="PRO_5039510067" evidence="6">
    <location>
        <begin position="26"/>
        <end position="653"/>
    </location>
</feature>
<gene>
    <name evidence="8" type="ORF">HF989_09470</name>
    <name evidence="7" type="ORF">JOF50_002151</name>
</gene>
<dbReference type="InterPro" id="IPR029058">
    <property type="entry name" value="AB_hydrolase_fold"/>
</dbReference>
<dbReference type="Gene3D" id="3.40.50.1820">
    <property type="entry name" value="alpha/beta hydrolase"/>
    <property type="match status" value="1"/>
</dbReference>
<feature type="compositionally biased region" description="Low complexity" evidence="5">
    <location>
        <begin position="170"/>
        <end position="189"/>
    </location>
</feature>
<comment type="caution">
    <text evidence="8">The sequence shown here is derived from an EMBL/GenBank/DDBJ whole genome shotgun (WGS) entry which is preliminary data.</text>
</comment>
<dbReference type="AlphaFoldDB" id="A0A7X6RFT2"/>
<dbReference type="Pfam" id="PF01083">
    <property type="entry name" value="Cutinase"/>
    <property type="match status" value="1"/>
</dbReference>
<dbReference type="PROSITE" id="PS51257">
    <property type="entry name" value="PROKAR_LIPOPROTEIN"/>
    <property type="match status" value="1"/>
</dbReference>
<evidence type="ECO:0000256" key="2">
    <source>
        <dbReference type="ARBA" id="ARBA00022487"/>
    </source>
</evidence>
<keyword evidence="10" id="KW-1185">Reference proteome</keyword>